<dbReference type="STRING" id="1120920.SAMN03080599_01843"/>
<dbReference type="EMBL" id="FMWL01000008">
    <property type="protein sequence ID" value="SCZ79609.1"/>
    <property type="molecule type" value="Genomic_DNA"/>
</dbReference>
<evidence type="ECO:0000313" key="2">
    <source>
        <dbReference type="Proteomes" id="UP000199208"/>
    </source>
</evidence>
<sequence length="206" mass="23403">MTYQNQILRLYGREIITLNLSQFEEIDLSLPSCNTSCHDIIEALLLVFRGKEFYKHIGILKDDKFQRHADALRQSRTLQDGQTLEAVRYFVGRGAGLTPSGDDLLTGFLIALKWYACSEAFEFILYQVGFHQTTAVSEAYLHAAMNGYISYPVKGMLEASMSRDVDQIKFWIDQISALGHTSGYDLLLGIKYGLEHIQRRIKHGTS</sequence>
<dbReference type="Pfam" id="PF11392">
    <property type="entry name" value="AllH"/>
    <property type="match status" value="1"/>
</dbReference>
<accession>A0A1G5S221</accession>
<dbReference type="AlphaFoldDB" id="A0A1G5S221"/>
<keyword evidence="2" id="KW-1185">Reference proteome</keyword>
<evidence type="ECO:0000313" key="1">
    <source>
        <dbReference type="EMBL" id="SCZ79609.1"/>
    </source>
</evidence>
<protein>
    <recommendedName>
        <fullName evidence="3">DUF2877 domain-containing protein</fullName>
    </recommendedName>
</protein>
<organism evidence="1 2">
    <name type="scientific">Acidaminobacter hydrogenoformans DSM 2784</name>
    <dbReference type="NCBI Taxonomy" id="1120920"/>
    <lineage>
        <taxon>Bacteria</taxon>
        <taxon>Bacillati</taxon>
        <taxon>Bacillota</taxon>
        <taxon>Clostridia</taxon>
        <taxon>Peptostreptococcales</taxon>
        <taxon>Acidaminobacteraceae</taxon>
        <taxon>Acidaminobacter</taxon>
    </lineage>
</organism>
<name>A0A1G5S221_9FIRM</name>
<proteinExistence type="predicted"/>
<dbReference type="InterPro" id="IPR021530">
    <property type="entry name" value="AllH-like"/>
</dbReference>
<dbReference type="Proteomes" id="UP000199208">
    <property type="component" value="Unassembled WGS sequence"/>
</dbReference>
<gene>
    <name evidence="1" type="ORF">SAMN03080599_01843</name>
</gene>
<evidence type="ECO:0008006" key="3">
    <source>
        <dbReference type="Google" id="ProtNLM"/>
    </source>
</evidence>
<reference evidence="1 2" key="1">
    <citation type="submission" date="2016-10" db="EMBL/GenBank/DDBJ databases">
        <authorList>
            <person name="de Groot N.N."/>
        </authorList>
    </citation>
    <scope>NUCLEOTIDE SEQUENCE [LARGE SCALE GENOMIC DNA]</scope>
    <source>
        <strain evidence="1 2">DSM 2784</strain>
    </source>
</reference>